<dbReference type="RefSeq" id="WP_285390530.1">
    <property type="nucleotide sequence ID" value="NZ_JASSVS010000004.1"/>
</dbReference>
<gene>
    <name evidence="8" type="ORF">QPM17_09970</name>
</gene>
<keyword evidence="6 7" id="KW-0472">Membrane</keyword>
<protein>
    <submittedName>
        <fullName evidence="8">Na+/H+ antiporter subunit E</fullName>
    </submittedName>
</protein>
<evidence type="ECO:0000256" key="3">
    <source>
        <dbReference type="ARBA" id="ARBA00022475"/>
    </source>
</evidence>
<evidence type="ECO:0000313" key="8">
    <source>
        <dbReference type="EMBL" id="MDL0431456.1"/>
    </source>
</evidence>
<evidence type="ECO:0000256" key="6">
    <source>
        <dbReference type="ARBA" id="ARBA00023136"/>
    </source>
</evidence>
<organism evidence="8 9">
    <name type="scientific">Marinobacter azerbaijanicus</name>
    <dbReference type="NCBI Taxonomy" id="3050455"/>
    <lineage>
        <taxon>Bacteria</taxon>
        <taxon>Pseudomonadati</taxon>
        <taxon>Pseudomonadota</taxon>
        <taxon>Gammaproteobacteria</taxon>
        <taxon>Pseudomonadales</taxon>
        <taxon>Marinobacteraceae</taxon>
        <taxon>Marinobacter</taxon>
    </lineage>
</organism>
<accession>A0ABT7IBC7</accession>
<dbReference type="Proteomes" id="UP001227964">
    <property type="component" value="Unassembled WGS sequence"/>
</dbReference>
<comment type="subcellular location">
    <subcellularLocation>
        <location evidence="1">Cell membrane</location>
        <topology evidence="1">Multi-pass membrane protein</topology>
    </subcellularLocation>
</comment>
<keyword evidence="5 7" id="KW-1133">Transmembrane helix</keyword>
<dbReference type="EMBL" id="JASSVS010000004">
    <property type="protein sequence ID" value="MDL0431456.1"/>
    <property type="molecule type" value="Genomic_DNA"/>
</dbReference>
<comment type="similarity">
    <text evidence="2">Belongs to the CPA3 antiporters (TC 2.A.63) subunit E family.</text>
</comment>
<reference evidence="8 9" key="1">
    <citation type="submission" date="2023-06" db="EMBL/GenBank/DDBJ databases">
        <title>Marinobacter azerbaijanicus a moderately halophilic, isolated from Urmia Lake in Azerbaijan region of Iran.</title>
        <authorList>
            <person name="Sanchez-Porro C."/>
            <person name="Aghdam E.M."/>
            <person name="Saheb S.M."/>
            <person name="Tarhriz V."/>
            <person name="Kazemi E."/>
            <person name="Ammozegar M.A."/>
            <person name="Ventosa A."/>
            <person name="Hejazi M.S."/>
        </authorList>
    </citation>
    <scope>NUCLEOTIDE SEQUENCE [LARGE SCALE GENOMIC DNA]</scope>
    <source>
        <strain evidence="8 9">TBZ242</strain>
    </source>
</reference>
<name>A0ABT7IBC7_9GAMM</name>
<evidence type="ECO:0000256" key="1">
    <source>
        <dbReference type="ARBA" id="ARBA00004651"/>
    </source>
</evidence>
<dbReference type="Pfam" id="PF01899">
    <property type="entry name" value="MNHE"/>
    <property type="match status" value="1"/>
</dbReference>
<comment type="caution">
    <text evidence="8">The sequence shown here is derived from an EMBL/GenBank/DDBJ whole genome shotgun (WGS) entry which is preliminary data.</text>
</comment>
<dbReference type="PANTHER" id="PTHR34584">
    <property type="entry name" value="NA(+)/H(+) ANTIPORTER SUBUNIT E1"/>
    <property type="match status" value="1"/>
</dbReference>
<keyword evidence="3" id="KW-1003">Cell membrane</keyword>
<keyword evidence="4 7" id="KW-0812">Transmembrane</keyword>
<evidence type="ECO:0000256" key="4">
    <source>
        <dbReference type="ARBA" id="ARBA00022692"/>
    </source>
</evidence>
<keyword evidence="9" id="KW-1185">Reference proteome</keyword>
<evidence type="ECO:0000313" key="9">
    <source>
        <dbReference type="Proteomes" id="UP001227964"/>
    </source>
</evidence>
<evidence type="ECO:0000256" key="2">
    <source>
        <dbReference type="ARBA" id="ARBA00006228"/>
    </source>
</evidence>
<feature type="transmembrane region" description="Helical" evidence="7">
    <location>
        <begin position="7"/>
        <end position="22"/>
    </location>
</feature>
<proteinExistence type="inferred from homology"/>
<evidence type="ECO:0000256" key="5">
    <source>
        <dbReference type="ARBA" id="ARBA00022989"/>
    </source>
</evidence>
<evidence type="ECO:0000256" key="7">
    <source>
        <dbReference type="SAM" id="Phobius"/>
    </source>
</evidence>
<feature type="transmembrane region" description="Helical" evidence="7">
    <location>
        <begin position="28"/>
        <end position="47"/>
    </location>
</feature>
<sequence>MALLRAFCLRAGVFFLVWWVLTEGDPSGLWSGAVIVLIVALFSCTLYPPSSHALRPAAALAFAGYFTLRSVTAGLDVARRLLSPSIPLNPGYLLVKTSLPEGGPRWLLANTLSLMPGTLSVRLQGASLELHCLDLDLPIDEDVRAAERRVAGVFGLSETSAEESPS</sequence>
<dbReference type="InterPro" id="IPR002758">
    <property type="entry name" value="Cation_antiport_E"/>
</dbReference>
<dbReference type="PANTHER" id="PTHR34584:SF1">
    <property type="entry name" value="NA(+)_H(+) ANTIPORTER SUBUNIT E1"/>
    <property type="match status" value="1"/>
</dbReference>